<reference evidence="2 3" key="1">
    <citation type="journal article" date="2010" name="Nature">
        <title>The Ectocarpus genome and the independent evolution of multicellularity in brown algae.</title>
        <authorList>
            <person name="Cock J.M."/>
            <person name="Sterck L."/>
            <person name="Rouze P."/>
            <person name="Scornet D."/>
            <person name="Allen A.E."/>
            <person name="Amoutzias G."/>
            <person name="Anthouard V."/>
            <person name="Artiguenave F."/>
            <person name="Aury J.M."/>
            <person name="Badger J.H."/>
            <person name="Beszteri B."/>
            <person name="Billiau K."/>
            <person name="Bonnet E."/>
            <person name="Bothwell J.H."/>
            <person name="Bowler C."/>
            <person name="Boyen C."/>
            <person name="Brownlee C."/>
            <person name="Carrano C.J."/>
            <person name="Charrier B."/>
            <person name="Cho G.Y."/>
            <person name="Coelho S.M."/>
            <person name="Collen J."/>
            <person name="Corre E."/>
            <person name="Da Silva C."/>
            <person name="Delage L."/>
            <person name="Delaroque N."/>
            <person name="Dittami S.M."/>
            <person name="Doulbeau S."/>
            <person name="Elias M."/>
            <person name="Farnham G."/>
            <person name="Gachon C.M."/>
            <person name="Gschloessl B."/>
            <person name="Heesch S."/>
            <person name="Jabbari K."/>
            <person name="Jubin C."/>
            <person name="Kawai H."/>
            <person name="Kimura K."/>
            <person name="Kloareg B."/>
            <person name="Kupper F.C."/>
            <person name="Lang D."/>
            <person name="Le Bail A."/>
            <person name="Leblanc C."/>
            <person name="Lerouge P."/>
            <person name="Lohr M."/>
            <person name="Lopez P.J."/>
            <person name="Martens C."/>
            <person name="Maumus F."/>
            <person name="Michel G."/>
            <person name="Miranda-Saavedra D."/>
            <person name="Morales J."/>
            <person name="Moreau H."/>
            <person name="Motomura T."/>
            <person name="Nagasato C."/>
            <person name="Napoli C.A."/>
            <person name="Nelson D.R."/>
            <person name="Nyvall-Collen P."/>
            <person name="Peters A.F."/>
            <person name="Pommier C."/>
            <person name="Potin P."/>
            <person name="Poulain J."/>
            <person name="Quesneville H."/>
            <person name="Read B."/>
            <person name="Rensing S.A."/>
            <person name="Ritter A."/>
            <person name="Rousvoal S."/>
            <person name="Samanta M."/>
            <person name="Samson G."/>
            <person name="Schroeder D.C."/>
            <person name="Segurens B."/>
            <person name="Strittmatter M."/>
            <person name="Tonon T."/>
            <person name="Tregear J.W."/>
            <person name="Valentin K."/>
            <person name="von Dassow P."/>
            <person name="Yamagishi T."/>
            <person name="Van de Peer Y."/>
            <person name="Wincker P."/>
        </authorList>
    </citation>
    <scope>NUCLEOTIDE SEQUENCE [LARGE SCALE GENOMIC DNA]</scope>
    <source>
        <strain evidence="3">Ec32 / CCAP1310/4</strain>
    </source>
</reference>
<dbReference type="Proteomes" id="UP000002630">
    <property type="component" value="Linkage Group LG02"/>
</dbReference>
<protein>
    <submittedName>
        <fullName evidence="2">Uncharacterized protein</fullName>
    </submittedName>
</protein>
<gene>
    <name evidence="2" type="ORF">Esi_0112_0063</name>
</gene>
<organism evidence="2 3">
    <name type="scientific">Ectocarpus siliculosus</name>
    <name type="common">Brown alga</name>
    <name type="synonym">Conferva siliculosa</name>
    <dbReference type="NCBI Taxonomy" id="2880"/>
    <lineage>
        <taxon>Eukaryota</taxon>
        <taxon>Sar</taxon>
        <taxon>Stramenopiles</taxon>
        <taxon>Ochrophyta</taxon>
        <taxon>PX clade</taxon>
        <taxon>Phaeophyceae</taxon>
        <taxon>Ectocarpales</taxon>
        <taxon>Ectocarpaceae</taxon>
        <taxon>Ectocarpus</taxon>
    </lineage>
</organism>
<name>D8LD08_ECTSI</name>
<evidence type="ECO:0000313" key="3">
    <source>
        <dbReference type="Proteomes" id="UP000002630"/>
    </source>
</evidence>
<feature type="compositionally biased region" description="Basic and acidic residues" evidence="1">
    <location>
        <begin position="698"/>
        <end position="723"/>
    </location>
</feature>
<dbReference type="InParanoid" id="D8LD08"/>
<feature type="region of interest" description="Disordered" evidence="1">
    <location>
        <begin position="741"/>
        <end position="764"/>
    </location>
</feature>
<feature type="region of interest" description="Disordered" evidence="1">
    <location>
        <begin position="673"/>
        <end position="723"/>
    </location>
</feature>
<dbReference type="EMBL" id="FN649727">
    <property type="protein sequence ID" value="CBN78375.1"/>
    <property type="molecule type" value="Genomic_DNA"/>
</dbReference>
<sequence>MLEDWSNRDLSRDEKTELEGIANMRRLSILVFANASVEDTVHTLPVKATEEGDAGHEEATALRAFASSEGSLSKLNFLGGLGGADNISAALVDDNDKKLMVRMVARKGESVHGAYPSHINHVVHLLQYTYRLNRPISLHEGYHPLCAAEREVLREHFGCWDDNEDDQDDYTISLVSTNFSGDKTFAMRFSLESSNEVLPVMPPTMIGVLSRDPDKYGTKLDTSSYVDTFSKVAKAFDVLKIVMDQNAVDNQGGGGQTDAAIERMYAQIKYLLHDKRLQAGALEGKISGLTGVATKTKKGRVPLVTFSNEHNLRALKLLFKGLYVNGMKPLMDAIAEIDATCAGKGGWCYDILRAAEFPATNTKKKAVVTVEQLEGNAKQRLLVMKMVEALKEKGVTRKHFELASVCASVRDVFTSYPLRNQGFYYRRATHLHVNGQNESKNPGRVVARLPGKSKVSKHGNGSGDGAAQEHVIDVDTGDWYAIPNVVGRAFHRSFSGDNSIASQFIGPMDKKGNDMKPERFKGILKKIGQAYLSSENMSVTSMRTVVVTLVMAECTALGIRMDDPIIKDFASSILSSTMQKHYDAHRATIRQSRRVQRGYEGTIDFSGGAYGVVEGSEKRRLEMEKHEKGKGVVCAIEKTEEDNSDLQLQLRWCKLQLKERELQVRELELQMRERESKKNENPNVRPVGTLQSQADGSTDDHDAGVHRKTLAKQDIKPETKVKKGAREGMLALLDATKTAHARARARGSGDVLKHLDSPRFRNGH</sequence>
<dbReference type="AlphaFoldDB" id="D8LD08"/>
<feature type="compositionally biased region" description="Basic and acidic residues" evidence="1">
    <location>
        <begin position="751"/>
        <end position="764"/>
    </location>
</feature>
<accession>D8LD08</accession>
<evidence type="ECO:0000313" key="2">
    <source>
        <dbReference type="EMBL" id="CBN78375.1"/>
    </source>
</evidence>
<dbReference type="OrthoDB" id="10673302at2759"/>
<proteinExistence type="predicted"/>
<keyword evidence="3" id="KW-1185">Reference proteome</keyword>
<evidence type="ECO:0000256" key="1">
    <source>
        <dbReference type="SAM" id="MobiDB-lite"/>
    </source>
</evidence>
<dbReference type="EMBL" id="FN647812">
    <property type="protein sequence ID" value="CBN78375.1"/>
    <property type="molecule type" value="Genomic_DNA"/>
</dbReference>